<evidence type="ECO:0000313" key="1">
    <source>
        <dbReference type="EMBL" id="PON95217.1"/>
    </source>
</evidence>
<keyword evidence="1" id="KW-0418">Kinase</keyword>
<organism evidence="1 2">
    <name type="scientific">Trema orientale</name>
    <name type="common">Charcoal tree</name>
    <name type="synonym">Celtis orientalis</name>
    <dbReference type="NCBI Taxonomy" id="63057"/>
    <lineage>
        <taxon>Eukaryota</taxon>
        <taxon>Viridiplantae</taxon>
        <taxon>Streptophyta</taxon>
        <taxon>Embryophyta</taxon>
        <taxon>Tracheophyta</taxon>
        <taxon>Spermatophyta</taxon>
        <taxon>Magnoliopsida</taxon>
        <taxon>eudicotyledons</taxon>
        <taxon>Gunneridae</taxon>
        <taxon>Pentapetalae</taxon>
        <taxon>rosids</taxon>
        <taxon>fabids</taxon>
        <taxon>Rosales</taxon>
        <taxon>Cannabaceae</taxon>
        <taxon>Trema</taxon>
    </lineage>
</organism>
<evidence type="ECO:0000313" key="2">
    <source>
        <dbReference type="Proteomes" id="UP000237000"/>
    </source>
</evidence>
<dbReference type="Gene3D" id="1.10.510.10">
    <property type="entry name" value="Transferase(Phosphotransferase) domain 1"/>
    <property type="match status" value="1"/>
</dbReference>
<proteinExistence type="predicted"/>
<keyword evidence="1" id="KW-0808">Transferase</keyword>
<dbReference type="SUPFAM" id="SSF56112">
    <property type="entry name" value="Protein kinase-like (PK-like)"/>
    <property type="match status" value="1"/>
</dbReference>
<gene>
    <name evidence="1" type="ORF">TorRG33x02_091090</name>
</gene>
<dbReference type="EMBL" id="JXTC01000046">
    <property type="protein sequence ID" value="PON95217.1"/>
    <property type="molecule type" value="Genomic_DNA"/>
</dbReference>
<sequence length="156" mass="17568">MGGEPSKQGDVHSFGILVLEMFTGRRPTDEMFKDDFNIHNFVKMALPEKLVQIVDSSLLTGEVEEITMSRDDGRSYNNKGGIEVDSKEGNLISQKSNQISFHLRKKCLVSVLHIGLACSEESPNERMNMGDVIKELQHIKDAYMGNEIHGERQRTS</sequence>
<accession>A0A2P5FBQ4</accession>
<keyword evidence="2" id="KW-1185">Reference proteome</keyword>
<dbReference type="Proteomes" id="UP000237000">
    <property type="component" value="Unassembled WGS sequence"/>
</dbReference>
<comment type="caution">
    <text evidence="1">The sequence shown here is derived from an EMBL/GenBank/DDBJ whole genome shotgun (WGS) entry which is preliminary data.</text>
</comment>
<dbReference type="AlphaFoldDB" id="A0A2P5FBQ4"/>
<reference evidence="2" key="1">
    <citation type="submission" date="2016-06" db="EMBL/GenBank/DDBJ databases">
        <title>Parallel loss of symbiosis genes in relatives of nitrogen-fixing non-legume Parasponia.</title>
        <authorList>
            <person name="Van Velzen R."/>
            <person name="Holmer R."/>
            <person name="Bu F."/>
            <person name="Rutten L."/>
            <person name="Van Zeijl A."/>
            <person name="Liu W."/>
            <person name="Santuari L."/>
            <person name="Cao Q."/>
            <person name="Sharma T."/>
            <person name="Shen D."/>
            <person name="Roswanjaya Y."/>
            <person name="Wardhani T."/>
            <person name="Kalhor M.S."/>
            <person name="Jansen J."/>
            <person name="Van den Hoogen J."/>
            <person name="Gungor B."/>
            <person name="Hartog M."/>
            <person name="Hontelez J."/>
            <person name="Verver J."/>
            <person name="Yang W.-C."/>
            <person name="Schijlen E."/>
            <person name="Repin R."/>
            <person name="Schilthuizen M."/>
            <person name="Schranz E."/>
            <person name="Heidstra R."/>
            <person name="Miyata K."/>
            <person name="Fedorova E."/>
            <person name="Kohlen W."/>
            <person name="Bisseling T."/>
            <person name="Smit S."/>
            <person name="Geurts R."/>
        </authorList>
    </citation>
    <scope>NUCLEOTIDE SEQUENCE [LARGE SCALE GENOMIC DNA]</scope>
    <source>
        <strain evidence="2">cv. RG33-2</strain>
    </source>
</reference>
<dbReference type="InterPro" id="IPR051564">
    <property type="entry name" value="LRR_receptor-like_kinase"/>
</dbReference>
<dbReference type="InParanoid" id="A0A2P5FBQ4"/>
<dbReference type="PANTHER" id="PTHR48055:SF55">
    <property type="entry name" value="PROTEIN KINASE DOMAIN-CONTAINING PROTEIN"/>
    <property type="match status" value="1"/>
</dbReference>
<dbReference type="InterPro" id="IPR011009">
    <property type="entry name" value="Kinase-like_dom_sf"/>
</dbReference>
<dbReference type="STRING" id="63057.A0A2P5FBQ4"/>
<protein>
    <submittedName>
        <fullName evidence="1">Protein kinase-like domain containing protein</fullName>
    </submittedName>
</protein>
<dbReference type="OrthoDB" id="1103805at2759"/>
<name>A0A2P5FBQ4_TREOI</name>
<dbReference type="GO" id="GO:0016301">
    <property type="term" value="F:kinase activity"/>
    <property type="evidence" value="ECO:0007669"/>
    <property type="project" value="UniProtKB-KW"/>
</dbReference>
<dbReference type="PANTHER" id="PTHR48055">
    <property type="entry name" value="LEUCINE-RICH REPEAT RECEPTOR PROTEIN KINASE EMS1"/>
    <property type="match status" value="1"/>
</dbReference>
<dbReference type="GO" id="GO:0016020">
    <property type="term" value="C:membrane"/>
    <property type="evidence" value="ECO:0007669"/>
    <property type="project" value="TreeGrafter"/>
</dbReference>